<evidence type="ECO:0000313" key="2">
    <source>
        <dbReference type="Proteomes" id="UP000193689"/>
    </source>
</evidence>
<sequence length="68" mass="7997">MSTYIRMDIAAHFPPLFHFFVALLISWVLHLAKTLSSCCHLCCQSMTPTIPRRKLQHRQAPRWRLATF</sequence>
<dbReference type="GeneID" id="63775254"/>
<comment type="caution">
    <text evidence="1">The sequence shown here is derived from an EMBL/GenBank/DDBJ whole genome shotgun (WGS) entry which is preliminary data.</text>
</comment>
<name>A0A1Y2EIG0_9PEZI</name>
<evidence type="ECO:0000313" key="1">
    <source>
        <dbReference type="EMBL" id="ORY71016.1"/>
    </source>
</evidence>
<accession>A0A1Y2EIG0</accession>
<keyword evidence="2" id="KW-1185">Reference proteome</keyword>
<dbReference type="Proteomes" id="UP000193689">
    <property type="component" value="Unassembled WGS sequence"/>
</dbReference>
<reference evidence="1 2" key="1">
    <citation type="submission" date="2016-07" db="EMBL/GenBank/DDBJ databases">
        <title>Pervasive Adenine N6-methylation of Active Genes in Fungi.</title>
        <authorList>
            <consortium name="DOE Joint Genome Institute"/>
            <person name="Mondo S.J."/>
            <person name="Dannebaum R.O."/>
            <person name="Kuo R.C."/>
            <person name="Labutti K."/>
            <person name="Haridas S."/>
            <person name="Kuo A."/>
            <person name="Salamov A."/>
            <person name="Ahrendt S.R."/>
            <person name="Lipzen A."/>
            <person name="Sullivan W."/>
            <person name="Andreopoulos W.B."/>
            <person name="Clum A."/>
            <person name="Lindquist E."/>
            <person name="Daum C."/>
            <person name="Ramamoorthy G.K."/>
            <person name="Gryganskyi A."/>
            <person name="Culley D."/>
            <person name="Magnuson J.K."/>
            <person name="James T.Y."/>
            <person name="O'Malley M.A."/>
            <person name="Stajich J.E."/>
            <person name="Spatafora J.W."/>
            <person name="Visel A."/>
            <person name="Grigoriev I.V."/>
        </authorList>
    </citation>
    <scope>NUCLEOTIDE SEQUENCE [LARGE SCALE GENOMIC DNA]</scope>
    <source>
        <strain evidence="1 2">CBS 129021</strain>
    </source>
</reference>
<dbReference type="RefSeq" id="XP_040720608.1">
    <property type="nucleotide sequence ID" value="XM_040859042.1"/>
</dbReference>
<organism evidence="1 2">
    <name type="scientific">Pseudomassariella vexata</name>
    <dbReference type="NCBI Taxonomy" id="1141098"/>
    <lineage>
        <taxon>Eukaryota</taxon>
        <taxon>Fungi</taxon>
        <taxon>Dikarya</taxon>
        <taxon>Ascomycota</taxon>
        <taxon>Pezizomycotina</taxon>
        <taxon>Sordariomycetes</taxon>
        <taxon>Xylariomycetidae</taxon>
        <taxon>Amphisphaeriales</taxon>
        <taxon>Pseudomassariaceae</taxon>
        <taxon>Pseudomassariella</taxon>
    </lineage>
</organism>
<dbReference type="InParanoid" id="A0A1Y2EIG0"/>
<gene>
    <name evidence="1" type="ORF">BCR38DRAFT_415709</name>
</gene>
<dbReference type="AlphaFoldDB" id="A0A1Y2EIG0"/>
<dbReference type="EMBL" id="MCFJ01000001">
    <property type="protein sequence ID" value="ORY71016.1"/>
    <property type="molecule type" value="Genomic_DNA"/>
</dbReference>
<proteinExistence type="predicted"/>
<protein>
    <submittedName>
        <fullName evidence="1">Uncharacterized protein</fullName>
    </submittedName>
</protein>